<accession>A0A166NFP5</accession>
<keyword evidence="3" id="KW-0812">Transmembrane</keyword>
<keyword evidence="3" id="KW-0472">Membrane</keyword>
<feature type="coiled-coil region" evidence="1">
    <location>
        <begin position="457"/>
        <end position="487"/>
    </location>
</feature>
<gene>
    <name evidence="4" type="ORF">CT0861_11269</name>
</gene>
<keyword evidence="1" id="KW-0175">Coiled coil</keyword>
<feature type="region of interest" description="Disordered" evidence="2">
    <location>
        <begin position="1"/>
        <end position="138"/>
    </location>
</feature>
<protein>
    <submittedName>
        <fullName evidence="4">Uncharacterized protein</fullName>
    </submittedName>
</protein>
<sequence length="529" mass="58610">MAPPSHDGDRDESAHHQQGAAPPSSEGGRSTDSAASALRGIKKQLAAKKAEQAARALQQHQQHQHQEHHQPAHAPSDDNPPPPFPDPHRHHQHLQRHQHHPRSSSSPQEPPPKRHGRSDRGAFPAHSRSPPPTSRPQQPALSSFILALLASVLDHVASMCVAAPVRRLARYLASFCFLCLVVLAVLFAGGAMASWTLLVACDELAIIPRAWCRQTPAAGATVHASSATVAVLRPVFFDFGHALAAMAQEQEAFMTDTQRSAFAVAARAEASAQRLEELSRAHARRLETAQTNVMGLVAAVEKHLAKPRDQPSQGGGRRQWLLAMPWPWLSGPSSPVAGFLGEMERILSAELRDRHDLNASLAASSGELRDVSSHLCGWNKALMGELQHKRYHLADTETRIRDHLARERRLWYATWWTQQGGVQEWVDQAHTVRRELTRWRRRKDKANAVCLVARSGVARAVKVARAVREEMARLQELGGDAEALREDVTAAAAGPKHVNRQSWRRWEEKTADLGSLYLRSLRESYRTFA</sequence>
<keyword evidence="3" id="KW-1133">Transmembrane helix</keyword>
<feature type="compositionally biased region" description="Basic and acidic residues" evidence="2">
    <location>
        <begin position="1"/>
        <end position="15"/>
    </location>
</feature>
<keyword evidence="5" id="KW-1185">Reference proteome</keyword>
<dbReference type="EMBL" id="LFIV01000212">
    <property type="protein sequence ID" value="KZL65634.1"/>
    <property type="molecule type" value="Genomic_DNA"/>
</dbReference>
<name>A0A166NFP5_9PEZI</name>
<evidence type="ECO:0000256" key="2">
    <source>
        <dbReference type="SAM" id="MobiDB-lite"/>
    </source>
</evidence>
<comment type="caution">
    <text evidence="4">The sequence shown here is derived from an EMBL/GenBank/DDBJ whole genome shotgun (WGS) entry which is preliminary data.</text>
</comment>
<feature type="transmembrane region" description="Helical" evidence="3">
    <location>
        <begin position="140"/>
        <end position="163"/>
    </location>
</feature>
<feature type="transmembrane region" description="Helical" evidence="3">
    <location>
        <begin position="175"/>
        <end position="198"/>
    </location>
</feature>
<dbReference type="Proteomes" id="UP000076552">
    <property type="component" value="Unassembled WGS sequence"/>
</dbReference>
<evidence type="ECO:0000313" key="5">
    <source>
        <dbReference type="Proteomes" id="UP000076552"/>
    </source>
</evidence>
<evidence type="ECO:0000256" key="1">
    <source>
        <dbReference type="SAM" id="Coils"/>
    </source>
</evidence>
<feature type="compositionally biased region" description="Basic residues" evidence="2">
    <location>
        <begin position="88"/>
        <end position="102"/>
    </location>
</feature>
<dbReference type="AlphaFoldDB" id="A0A166NFP5"/>
<evidence type="ECO:0000256" key="3">
    <source>
        <dbReference type="SAM" id="Phobius"/>
    </source>
</evidence>
<evidence type="ECO:0000313" key="4">
    <source>
        <dbReference type="EMBL" id="KZL65634.1"/>
    </source>
</evidence>
<organism evidence="4 5">
    <name type="scientific">Colletotrichum tofieldiae</name>
    <dbReference type="NCBI Taxonomy" id="708197"/>
    <lineage>
        <taxon>Eukaryota</taxon>
        <taxon>Fungi</taxon>
        <taxon>Dikarya</taxon>
        <taxon>Ascomycota</taxon>
        <taxon>Pezizomycotina</taxon>
        <taxon>Sordariomycetes</taxon>
        <taxon>Hypocreomycetidae</taxon>
        <taxon>Glomerellales</taxon>
        <taxon>Glomerellaceae</taxon>
        <taxon>Colletotrichum</taxon>
        <taxon>Colletotrichum spaethianum species complex</taxon>
    </lineage>
</organism>
<proteinExistence type="predicted"/>
<reference evidence="4 5" key="1">
    <citation type="submission" date="2015-06" db="EMBL/GenBank/DDBJ databases">
        <title>Survival trade-offs in plant roots during colonization by closely related pathogenic and mutualistic fungi.</title>
        <authorList>
            <person name="Hacquard S."/>
            <person name="Kracher B."/>
            <person name="Hiruma K."/>
            <person name="Weinman A."/>
            <person name="Muench P."/>
            <person name="Garrido Oter R."/>
            <person name="Ver Loren van Themaat E."/>
            <person name="Dallerey J.-F."/>
            <person name="Damm U."/>
            <person name="Henrissat B."/>
            <person name="Lespinet O."/>
            <person name="Thon M."/>
            <person name="Kemen E."/>
            <person name="McHardy A.C."/>
            <person name="Schulze-Lefert P."/>
            <person name="O'Connell R.J."/>
        </authorList>
    </citation>
    <scope>NUCLEOTIDE SEQUENCE [LARGE SCALE GENOMIC DNA]</scope>
    <source>
        <strain evidence="4 5">0861</strain>
    </source>
</reference>